<accession>A0A1Z3NC63</accession>
<feature type="region of interest" description="Disordered" evidence="1">
    <location>
        <begin position="107"/>
        <end position="127"/>
    </location>
</feature>
<dbReference type="EMBL" id="CP020946">
    <property type="protein sequence ID" value="ASD65035.1"/>
    <property type="molecule type" value="Genomic_DNA"/>
</dbReference>
<name>A0A1Z3NC63_BDEBC</name>
<dbReference type="Proteomes" id="UP000197003">
    <property type="component" value="Chromosome"/>
</dbReference>
<feature type="compositionally biased region" description="Pro residues" evidence="1">
    <location>
        <begin position="111"/>
        <end position="122"/>
    </location>
</feature>
<dbReference type="AlphaFoldDB" id="A0A1Z3NC63"/>
<protein>
    <submittedName>
        <fullName evidence="2">Uncharacterized protein</fullName>
    </submittedName>
</protein>
<organism evidence="2 3">
    <name type="scientific">Bdellovibrio bacteriovorus</name>
    <dbReference type="NCBI Taxonomy" id="959"/>
    <lineage>
        <taxon>Bacteria</taxon>
        <taxon>Pseudomonadati</taxon>
        <taxon>Bdellovibrionota</taxon>
        <taxon>Bdellovibrionia</taxon>
        <taxon>Bdellovibrionales</taxon>
        <taxon>Pseudobdellovibrionaceae</taxon>
        <taxon>Bdellovibrio</taxon>
    </lineage>
</organism>
<proteinExistence type="predicted"/>
<reference evidence="2 3" key="1">
    <citation type="submission" date="2017-04" db="EMBL/GenBank/DDBJ databases">
        <title>Whole genome sequence of Bdellovibrio bacteriovorus strain SSB218315.</title>
        <authorList>
            <person name="Oyedara O."/>
            <person name="Rodriguez-Perez M.A."/>
        </authorList>
    </citation>
    <scope>NUCLEOTIDE SEQUENCE [LARGE SCALE GENOMIC DNA]</scope>
    <source>
        <strain evidence="2 3">SSB218315</strain>
    </source>
</reference>
<gene>
    <name evidence="2" type="ORF">B9G79_16400</name>
</gene>
<evidence type="ECO:0000313" key="3">
    <source>
        <dbReference type="Proteomes" id="UP000197003"/>
    </source>
</evidence>
<dbReference type="OrthoDB" id="9342619at2"/>
<sequence>MLKLLCVILLGFFSNAQEWGLNLIQRDSVPIVKVDNDILVVDRTPLLRVGDLISVVRLYADNVEIIAQGSVGTVQDGKLVLILQPGTLVKIPTTKDRVINLARLTPGAVEQPPPESTSPFPEPDPETYEPGYIQIQTGLLNGNLSTVTSNRANGFKTFDYSYLNTHFEWYIDFLWRFGIEFDQYGAKIPLKSYNRTLEQTSYSEMRMALHYRFLPIWKELRPTVKLISLSGEFVTENDDENVLGTKTSGLGLGGRFTYLLGDPLFKSTKGFDWSWNRIYADINLFPEVTFSDSGVTRGSTGKGQIYEITLGTTALMHIQAIPWVKRWQVDVLAGVRQDSMSFSGEVVDPADGFYNIPPGQSYGESQTFFKIMFGARLDDFVSRFFKPR</sequence>
<evidence type="ECO:0000313" key="2">
    <source>
        <dbReference type="EMBL" id="ASD65035.1"/>
    </source>
</evidence>
<evidence type="ECO:0000256" key="1">
    <source>
        <dbReference type="SAM" id="MobiDB-lite"/>
    </source>
</evidence>
<dbReference type="RefSeq" id="WP_088566449.1">
    <property type="nucleotide sequence ID" value="NZ_CP020946.1"/>
</dbReference>